<keyword evidence="5 7" id="KW-1133">Transmembrane helix</keyword>
<dbReference type="Proteomes" id="UP000199120">
    <property type="component" value="Unassembled WGS sequence"/>
</dbReference>
<evidence type="ECO:0000256" key="6">
    <source>
        <dbReference type="ARBA" id="ARBA00023136"/>
    </source>
</evidence>
<dbReference type="PROSITE" id="PS50928">
    <property type="entry name" value="ABC_TM1"/>
    <property type="match status" value="1"/>
</dbReference>
<dbReference type="PANTHER" id="PTHR32243:SF18">
    <property type="entry name" value="INNER MEMBRANE ABC TRANSPORTER PERMEASE PROTEIN YCJP"/>
    <property type="match status" value="1"/>
</dbReference>
<organism evidence="10 11">
    <name type="scientific">Paraburkholderia caballeronis</name>
    <dbReference type="NCBI Taxonomy" id="416943"/>
    <lineage>
        <taxon>Bacteria</taxon>
        <taxon>Pseudomonadati</taxon>
        <taxon>Pseudomonadota</taxon>
        <taxon>Betaproteobacteria</taxon>
        <taxon>Burkholderiales</taxon>
        <taxon>Burkholderiaceae</taxon>
        <taxon>Paraburkholderia</taxon>
    </lineage>
</organism>
<evidence type="ECO:0000256" key="1">
    <source>
        <dbReference type="ARBA" id="ARBA00004651"/>
    </source>
</evidence>
<evidence type="ECO:0000256" key="7">
    <source>
        <dbReference type="RuleBase" id="RU363032"/>
    </source>
</evidence>
<dbReference type="SUPFAM" id="SSF161098">
    <property type="entry name" value="MetI-like"/>
    <property type="match status" value="1"/>
</dbReference>
<accession>A0A1H7S2X4</accession>
<evidence type="ECO:0000256" key="5">
    <source>
        <dbReference type="ARBA" id="ARBA00022989"/>
    </source>
</evidence>
<evidence type="ECO:0000313" key="10">
    <source>
        <dbReference type="EMBL" id="SEL66825.1"/>
    </source>
</evidence>
<name>A0A1H7S2X4_9BURK</name>
<feature type="transmembrane region" description="Helical" evidence="7">
    <location>
        <begin position="216"/>
        <end position="235"/>
    </location>
</feature>
<comment type="similarity">
    <text evidence="7">Belongs to the binding-protein-dependent transport system permease family.</text>
</comment>
<proteinExistence type="inferred from homology"/>
<gene>
    <name evidence="10" type="ORF">SAMN05192542_11152</name>
</gene>
<evidence type="ECO:0000259" key="9">
    <source>
        <dbReference type="PROSITE" id="PS50928"/>
    </source>
</evidence>
<dbReference type="EMBL" id="FOAJ01000011">
    <property type="protein sequence ID" value="SEL66825.1"/>
    <property type="molecule type" value="Genomic_DNA"/>
</dbReference>
<feature type="region of interest" description="Disordered" evidence="8">
    <location>
        <begin position="1"/>
        <end position="28"/>
    </location>
</feature>
<evidence type="ECO:0000256" key="8">
    <source>
        <dbReference type="SAM" id="MobiDB-lite"/>
    </source>
</evidence>
<dbReference type="RefSeq" id="WP_090547360.1">
    <property type="nucleotide sequence ID" value="NZ_FNSR01000002.1"/>
</dbReference>
<dbReference type="AlphaFoldDB" id="A0A1H7S2X4"/>
<dbReference type="PANTHER" id="PTHR32243">
    <property type="entry name" value="MALTOSE TRANSPORT SYSTEM PERMEASE-RELATED"/>
    <property type="match status" value="1"/>
</dbReference>
<feature type="transmembrane region" description="Helical" evidence="7">
    <location>
        <begin position="102"/>
        <end position="123"/>
    </location>
</feature>
<evidence type="ECO:0000256" key="2">
    <source>
        <dbReference type="ARBA" id="ARBA00022448"/>
    </source>
</evidence>
<feature type="transmembrane region" description="Helical" evidence="7">
    <location>
        <begin position="270"/>
        <end position="288"/>
    </location>
</feature>
<dbReference type="InterPro" id="IPR000515">
    <property type="entry name" value="MetI-like"/>
</dbReference>
<dbReference type="OrthoDB" id="8111552at2"/>
<keyword evidence="6 7" id="KW-0472">Membrane</keyword>
<evidence type="ECO:0000256" key="3">
    <source>
        <dbReference type="ARBA" id="ARBA00022475"/>
    </source>
</evidence>
<feature type="compositionally biased region" description="Low complexity" evidence="8">
    <location>
        <begin position="12"/>
        <end position="21"/>
    </location>
</feature>
<feature type="domain" description="ABC transmembrane type-1" evidence="9">
    <location>
        <begin position="98"/>
        <end position="288"/>
    </location>
</feature>
<dbReference type="GO" id="GO:0055085">
    <property type="term" value="P:transmembrane transport"/>
    <property type="evidence" value="ECO:0007669"/>
    <property type="project" value="InterPro"/>
</dbReference>
<keyword evidence="4 7" id="KW-0812">Transmembrane</keyword>
<evidence type="ECO:0000313" key="11">
    <source>
        <dbReference type="Proteomes" id="UP000199120"/>
    </source>
</evidence>
<dbReference type="GO" id="GO:0005886">
    <property type="term" value="C:plasma membrane"/>
    <property type="evidence" value="ECO:0007669"/>
    <property type="project" value="UniProtKB-SubCell"/>
</dbReference>
<dbReference type="InterPro" id="IPR035906">
    <property type="entry name" value="MetI-like_sf"/>
</dbReference>
<sequence length="302" mass="33612">MHASSTHDDARSTSATTAAAEKPGRARRARRTRQRATFWHFVGLVVVFLSSVFPFYWMVMTSLKHQAEALANPPVWIFTPTLQHYIDALFQHDVASSLVNSLIVASCTTVLAILLGTPAAYALARFEFRGKRDLWFWFISNRMVSPVVLAVPIFLIATQLDLIDTHLVLILLYLTFSLPIVVWICTDQFHNIPIELDEAARLDGASPWRVFWRINLPLAMPGIVVSAIFAFIFSWNDLLYALVLTRSDAVTAPVAATSYMSGYELPWGEIMATGTLIVLPMVVFALLVSGRLVQGLTMGAVK</sequence>
<protein>
    <submittedName>
        <fullName evidence="10">Carbohydrate ABC transporter membrane protein 2, CUT1 family</fullName>
    </submittedName>
</protein>
<dbReference type="STRING" id="416943.SAMN05445871_3512"/>
<feature type="compositionally biased region" description="Basic and acidic residues" evidence="8">
    <location>
        <begin position="1"/>
        <end position="11"/>
    </location>
</feature>
<dbReference type="InterPro" id="IPR050901">
    <property type="entry name" value="BP-dep_ABC_trans_perm"/>
</dbReference>
<dbReference type="Pfam" id="PF00528">
    <property type="entry name" value="BPD_transp_1"/>
    <property type="match status" value="1"/>
</dbReference>
<keyword evidence="3" id="KW-1003">Cell membrane</keyword>
<keyword evidence="11" id="KW-1185">Reference proteome</keyword>
<reference evidence="11" key="1">
    <citation type="submission" date="2016-10" db="EMBL/GenBank/DDBJ databases">
        <authorList>
            <person name="Varghese N."/>
            <person name="Submissions S."/>
        </authorList>
    </citation>
    <scope>NUCLEOTIDE SEQUENCE [LARGE SCALE GENOMIC DNA]</scope>
    <source>
        <strain evidence="11">LMG 26416</strain>
    </source>
</reference>
<feature type="transmembrane region" description="Helical" evidence="7">
    <location>
        <begin position="167"/>
        <end position="186"/>
    </location>
</feature>
<dbReference type="Gene3D" id="1.10.3720.10">
    <property type="entry name" value="MetI-like"/>
    <property type="match status" value="1"/>
</dbReference>
<feature type="transmembrane region" description="Helical" evidence="7">
    <location>
        <begin position="37"/>
        <end position="57"/>
    </location>
</feature>
<keyword evidence="2 7" id="KW-0813">Transport</keyword>
<dbReference type="CDD" id="cd06261">
    <property type="entry name" value="TM_PBP2"/>
    <property type="match status" value="1"/>
</dbReference>
<evidence type="ECO:0000256" key="4">
    <source>
        <dbReference type="ARBA" id="ARBA00022692"/>
    </source>
</evidence>
<feature type="transmembrane region" description="Helical" evidence="7">
    <location>
        <begin position="135"/>
        <end position="155"/>
    </location>
</feature>
<comment type="subcellular location">
    <subcellularLocation>
        <location evidence="1 7">Cell membrane</location>
        <topology evidence="1 7">Multi-pass membrane protein</topology>
    </subcellularLocation>
</comment>